<dbReference type="GO" id="GO:0008745">
    <property type="term" value="F:N-acetylmuramoyl-L-alanine amidase activity"/>
    <property type="evidence" value="ECO:0007669"/>
    <property type="project" value="InterPro"/>
</dbReference>
<dbReference type="RefSeq" id="WP_018394719.1">
    <property type="nucleotide sequence ID" value="NZ_LQWZ01000033.1"/>
</dbReference>
<dbReference type="InterPro" id="IPR050695">
    <property type="entry name" value="N-acetylmuramoyl_amidase_3"/>
</dbReference>
<comment type="caution">
    <text evidence="4">The sequence shown here is derived from an EMBL/GenBank/DDBJ whole genome shotgun (WGS) entry which is preliminary data.</text>
</comment>
<evidence type="ECO:0000256" key="1">
    <source>
        <dbReference type="ARBA" id="ARBA00022801"/>
    </source>
</evidence>
<accession>A0A177KN26</accession>
<evidence type="ECO:0000313" key="5">
    <source>
        <dbReference type="Proteomes" id="UP000077271"/>
    </source>
</evidence>
<dbReference type="Gene3D" id="3.40.630.40">
    <property type="entry name" value="Zn-dependent exopeptidases"/>
    <property type="match status" value="1"/>
</dbReference>
<gene>
    <name evidence="4" type="ORF">AWH48_08090</name>
</gene>
<dbReference type="PANTHER" id="PTHR30404">
    <property type="entry name" value="N-ACETYLMURAMOYL-L-ALANINE AMIDASE"/>
    <property type="match status" value="1"/>
</dbReference>
<dbReference type="SUPFAM" id="SSF53187">
    <property type="entry name" value="Zn-dependent exopeptidases"/>
    <property type="match status" value="1"/>
</dbReference>
<dbReference type="GO" id="GO:0009253">
    <property type="term" value="P:peptidoglycan catabolic process"/>
    <property type="evidence" value="ECO:0007669"/>
    <property type="project" value="InterPro"/>
</dbReference>
<dbReference type="Pfam" id="PF01520">
    <property type="entry name" value="Amidase_3"/>
    <property type="match status" value="1"/>
</dbReference>
<dbReference type="GO" id="GO:0030288">
    <property type="term" value="C:outer membrane-bounded periplasmic space"/>
    <property type="evidence" value="ECO:0007669"/>
    <property type="project" value="TreeGrafter"/>
</dbReference>
<reference evidence="4 5" key="1">
    <citation type="submission" date="2016-01" db="EMBL/GenBank/DDBJ databases">
        <title>Investigation of taxonomic status of Bacillus aminovorans.</title>
        <authorList>
            <person name="Verma A."/>
            <person name="Pal Y."/>
            <person name="Krishnamurthi S."/>
        </authorList>
    </citation>
    <scope>NUCLEOTIDE SEQUENCE [LARGE SCALE GENOMIC DNA]</scope>
    <source>
        <strain evidence="4 5">DSM 4337</strain>
    </source>
</reference>
<proteinExistence type="predicted"/>
<dbReference type="EMBL" id="LQWZ01000033">
    <property type="protein sequence ID" value="OAH54544.1"/>
    <property type="molecule type" value="Genomic_DNA"/>
</dbReference>
<dbReference type="PANTHER" id="PTHR30404:SF0">
    <property type="entry name" value="N-ACETYLMURAMOYL-L-ALANINE AMIDASE AMIC"/>
    <property type="match status" value="1"/>
</dbReference>
<keyword evidence="2" id="KW-1133">Transmembrane helix</keyword>
<keyword evidence="2" id="KW-0812">Transmembrane</keyword>
<keyword evidence="1" id="KW-0378">Hydrolase</keyword>
<keyword evidence="2" id="KW-0472">Membrane</keyword>
<dbReference type="CDD" id="cd02696">
    <property type="entry name" value="MurNAc-LAA"/>
    <property type="match status" value="1"/>
</dbReference>
<organism evidence="4 5">
    <name type="scientific">Domibacillus aminovorans</name>
    <dbReference type="NCBI Taxonomy" id="29332"/>
    <lineage>
        <taxon>Bacteria</taxon>
        <taxon>Bacillati</taxon>
        <taxon>Bacillota</taxon>
        <taxon>Bacilli</taxon>
        <taxon>Bacillales</taxon>
        <taxon>Bacillaceae</taxon>
        <taxon>Domibacillus</taxon>
    </lineage>
</organism>
<dbReference type="InterPro" id="IPR002508">
    <property type="entry name" value="MurNAc-LAA_cat"/>
</dbReference>
<dbReference type="OrthoDB" id="43070at2"/>
<evidence type="ECO:0000313" key="4">
    <source>
        <dbReference type="EMBL" id="OAH54544.1"/>
    </source>
</evidence>
<evidence type="ECO:0000256" key="2">
    <source>
        <dbReference type="SAM" id="Phobius"/>
    </source>
</evidence>
<name>A0A177KN26_9BACI</name>
<feature type="domain" description="MurNAc-LAA" evidence="3">
    <location>
        <begin position="177"/>
        <end position="296"/>
    </location>
</feature>
<sequence>MNKQWGAWILVLIALIVSAGLLFIDSQSSQGLLNSFDTGKPETIKPPAAIVKEESVPKPELEPIEPAALEKETVVTQAVDIPEPEPVPVPAADPFLVVIDPGHQAKANLDQEPIGPGAAETKYKVTGGTTGIVTKKPEYVLNLEAAQLLKSALEARDMKVILTRTTNDVDMSNSERAAVANDNEADLFVRLHADGSENPATSGFSVLIPAKENPYTSAIFADSELAANHVIQAVSADIPLHQTGIFYRDDMSGFNWSKVPVILPEIGFMTNAEEDQNLSDPAYLTNVMNLLADGIVQYANNN</sequence>
<evidence type="ECO:0000259" key="3">
    <source>
        <dbReference type="SMART" id="SM00646"/>
    </source>
</evidence>
<protein>
    <submittedName>
        <fullName evidence="4">N-acetylmuramoyl-L-alanine amidase</fullName>
    </submittedName>
</protein>
<dbReference type="SMART" id="SM00646">
    <property type="entry name" value="Ami_3"/>
    <property type="match status" value="1"/>
</dbReference>
<dbReference type="Proteomes" id="UP000077271">
    <property type="component" value="Unassembled WGS sequence"/>
</dbReference>
<feature type="transmembrane region" description="Helical" evidence="2">
    <location>
        <begin position="6"/>
        <end position="24"/>
    </location>
</feature>
<dbReference type="AlphaFoldDB" id="A0A177KN26"/>